<feature type="compositionally biased region" description="Basic and acidic residues" evidence="1">
    <location>
        <begin position="225"/>
        <end position="241"/>
    </location>
</feature>
<feature type="region of interest" description="Disordered" evidence="1">
    <location>
        <begin position="1"/>
        <end position="20"/>
    </location>
</feature>
<comment type="caution">
    <text evidence="2">The sequence shown here is derived from an EMBL/GenBank/DDBJ whole genome shotgun (WGS) entry which is preliminary data.</text>
</comment>
<gene>
    <name evidence="2" type="ORF">Agub_g8597</name>
</gene>
<feature type="non-terminal residue" evidence="2">
    <location>
        <position position="1"/>
    </location>
</feature>
<dbReference type="EMBL" id="BMAR01000016">
    <property type="protein sequence ID" value="GFR46948.1"/>
    <property type="molecule type" value="Genomic_DNA"/>
</dbReference>
<sequence length="389" mass="43897">MAPKGKASSGTDSSGGGEKDLSFFQEAFSKYRADPDGFSKKGGQLAELERLSKDDGASAQEKLLARLCRARILYEAACKDKKIKERMVDFAQLEGIFEQPPRSLTAACLLTAWYWKTTEAGHQWSAIQDFIGSVVRKAKGLDLSNEDEWMDPAEEAVVRGSKEKFEDFKEGATKLDRLKALKKQIEKFHRKAKEKAEQSRSDTALNKQTLQAFLAQQASQQQPQPDKEKDKEEADKDKEQRQQQQQPGEEETLREREALEEVLRQEKVQEEVERERRRCFELLGDKLRAAGPEGSEGRVAGLCRLFELEWSEFAASLQSFLERVLGELGYPASCRALYSQVLSAQLSRFRTTGRWLRHLQPDLRAVVCWQHNSDPAALLGLPAGGADRA</sequence>
<dbReference type="Proteomes" id="UP001054857">
    <property type="component" value="Unassembled WGS sequence"/>
</dbReference>
<protein>
    <submittedName>
        <fullName evidence="2">Uncharacterized protein</fullName>
    </submittedName>
</protein>
<reference evidence="2 3" key="1">
    <citation type="journal article" date="2021" name="Sci. Rep.">
        <title>Genome sequencing of the multicellular alga Astrephomene provides insights into convergent evolution of germ-soma differentiation.</title>
        <authorList>
            <person name="Yamashita S."/>
            <person name="Yamamoto K."/>
            <person name="Matsuzaki R."/>
            <person name="Suzuki S."/>
            <person name="Yamaguchi H."/>
            <person name="Hirooka S."/>
            <person name="Minakuchi Y."/>
            <person name="Miyagishima S."/>
            <person name="Kawachi M."/>
            <person name="Toyoda A."/>
            <person name="Nozaki H."/>
        </authorList>
    </citation>
    <scope>NUCLEOTIDE SEQUENCE [LARGE SCALE GENOMIC DNA]</scope>
    <source>
        <strain evidence="2 3">NIES-4017</strain>
    </source>
</reference>
<evidence type="ECO:0000256" key="1">
    <source>
        <dbReference type="SAM" id="MobiDB-lite"/>
    </source>
</evidence>
<evidence type="ECO:0000313" key="3">
    <source>
        <dbReference type="Proteomes" id="UP001054857"/>
    </source>
</evidence>
<keyword evidence="3" id="KW-1185">Reference proteome</keyword>
<accession>A0AAD3DS98</accession>
<dbReference type="AlphaFoldDB" id="A0AAD3DS98"/>
<proteinExistence type="predicted"/>
<organism evidence="2 3">
    <name type="scientific">Astrephomene gubernaculifera</name>
    <dbReference type="NCBI Taxonomy" id="47775"/>
    <lineage>
        <taxon>Eukaryota</taxon>
        <taxon>Viridiplantae</taxon>
        <taxon>Chlorophyta</taxon>
        <taxon>core chlorophytes</taxon>
        <taxon>Chlorophyceae</taxon>
        <taxon>CS clade</taxon>
        <taxon>Chlamydomonadales</taxon>
        <taxon>Astrephomenaceae</taxon>
        <taxon>Astrephomene</taxon>
    </lineage>
</organism>
<evidence type="ECO:0000313" key="2">
    <source>
        <dbReference type="EMBL" id="GFR46948.1"/>
    </source>
</evidence>
<name>A0AAD3DS98_9CHLO</name>
<feature type="compositionally biased region" description="Low complexity" evidence="1">
    <location>
        <begin position="215"/>
        <end position="224"/>
    </location>
</feature>
<feature type="region of interest" description="Disordered" evidence="1">
    <location>
        <begin position="215"/>
        <end position="254"/>
    </location>
</feature>